<name>A0ABD1N873_9FABA</name>
<dbReference type="Proteomes" id="UP001603857">
    <property type="component" value="Unassembled WGS sequence"/>
</dbReference>
<comment type="caution">
    <text evidence="1">The sequence shown here is derived from an EMBL/GenBank/DDBJ whole genome shotgun (WGS) entry which is preliminary data.</text>
</comment>
<organism evidence="1 2">
    <name type="scientific">Flemingia macrophylla</name>
    <dbReference type="NCBI Taxonomy" id="520843"/>
    <lineage>
        <taxon>Eukaryota</taxon>
        <taxon>Viridiplantae</taxon>
        <taxon>Streptophyta</taxon>
        <taxon>Embryophyta</taxon>
        <taxon>Tracheophyta</taxon>
        <taxon>Spermatophyta</taxon>
        <taxon>Magnoliopsida</taxon>
        <taxon>eudicotyledons</taxon>
        <taxon>Gunneridae</taxon>
        <taxon>Pentapetalae</taxon>
        <taxon>rosids</taxon>
        <taxon>fabids</taxon>
        <taxon>Fabales</taxon>
        <taxon>Fabaceae</taxon>
        <taxon>Papilionoideae</taxon>
        <taxon>50 kb inversion clade</taxon>
        <taxon>NPAAA clade</taxon>
        <taxon>indigoferoid/millettioid clade</taxon>
        <taxon>Phaseoleae</taxon>
        <taxon>Flemingia</taxon>
    </lineage>
</organism>
<reference evidence="1 2" key="1">
    <citation type="submission" date="2024-08" db="EMBL/GenBank/DDBJ databases">
        <title>Insights into the chromosomal genome structure of Flemingia macrophylla.</title>
        <authorList>
            <person name="Ding Y."/>
            <person name="Zhao Y."/>
            <person name="Bi W."/>
            <person name="Wu M."/>
            <person name="Zhao G."/>
            <person name="Gong Y."/>
            <person name="Li W."/>
            <person name="Zhang P."/>
        </authorList>
    </citation>
    <scope>NUCLEOTIDE SEQUENCE [LARGE SCALE GENOMIC DNA]</scope>
    <source>
        <strain evidence="1">DYQJB</strain>
        <tissue evidence="1">Leaf</tissue>
    </source>
</reference>
<dbReference type="EMBL" id="JBGMDY010000002">
    <property type="protein sequence ID" value="KAL2344302.1"/>
    <property type="molecule type" value="Genomic_DNA"/>
</dbReference>
<accession>A0ABD1N873</accession>
<protein>
    <submittedName>
        <fullName evidence="1">Uncharacterized protein</fullName>
    </submittedName>
</protein>
<dbReference type="AlphaFoldDB" id="A0ABD1N873"/>
<proteinExistence type="predicted"/>
<evidence type="ECO:0000313" key="2">
    <source>
        <dbReference type="Proteomes" id="UP001603857"/>
    </source>
</evidence>
<gene>
    <name evidence="1" type="ORF">Fmac_005587</name>
</gene>
<evidence type="ECO:0000313" key="1">
    <source>
        <dbReference type="EMBL" id="KAL2344302.1"/>
    </source>
</evidence>
<sequence>MEWLPRLTTKTLVMFPGLWLNDNAQLVLLCFGESVVAHTWMPQNAWQQFRVQLASLLAMLLGFTKDPYPHMREAALQRLVGFGECGEFRDVEW</sequence>
<keyword evidence="2" id="KW-1185">Reference proteome</keyword>